<feature type="non-terminal residue" evidence="1">
    <location>
        <position position="30"/>
    </location>
</feature>
<accession>A0A8J2JRZ0</accession>
<feature type="non-terminal residue" evidence="1">
    <location>
        <position position="1"/>
    </location>
</feature>
<evidence type="ECO:0000313" key="1">
    <source>
        <dbReference type="EMBL" id="CAG7723837.1"/>
    </source>
</evidence>
<name>A0A8J2JRZ0_9HEXA</name>
<comment type="caution">
    <text evidence="1">The sequence shown here is derived from an EMBL/GenBank/DDBJ whole genome shotgun (WGS) entry which is preliminary data.</text>
</comment>
<organism evidence="1 2">
    <name type="scientific">Allacma fusca</name>
    <dbReference type="NCBI Taxonomy" id="39272"/>
    <lineage>
        <taxon>Eukaryota</taxon>
        <taxon>Metazoa</taxon>
        <taxon>Ecdysozoa</taxon>
        <taxon>Arthropoda</taxon>
        <taxon>Hexapoda</taxon>
        <taxon>Collembola</taxon>
        <taxon>Symphypleona</taxon>
        <taxon>Sminthuridae</taxon>
        <taxon>Allacma</taxon>
    </lineage>
</organism>
<proteinExistence type="predicted"/>
<gene>
    <name evidence="1" type="ORF">AFUS01_LOCUS12898</name>
</gene>
<protein>
    <submittedName>
        <fullName evidence="1">Uncharacterized protein</fullName>
    </submittedName>
</protein>
<dbReference type="EMBL" id="CAJVCH010103102">
    <property type="protein sequence ID" value="CAG7723837.1"/>
    <property type="molecule type" value="Genomic_DNA"/>
</dbReference>
<keyword evidence="2" id="KW-1185">Reference proteome</keyword>
<reference evidence="1" key="1">
    <citation type="submission" date="2021-06" db="EMBL/GenBank/DDBJ databases">
        <authorList>
            <person name="Hodson N. C."/>
            <person name="Mongue J. A."/>
            <person name="Jaron S. K."/>
        </authorList>
    </citation>
    <scope>NUCLEOTIDE SEQUENCE</scope>
</reference>
<evidence type="ECO:0000313" key="2">
    <source>
        <dbReference type="Proteomes" id="UP000708208"/>
    </source>
</evidence>
<sequence length="30" mass="3092">HTSASTTAQVFEDAGLVILTNAVVPQKPPV</sequence>
<dbReference type="Proteomes" id="UP000708208">
    <property type="component" value="Unassembled WGS sequence"/>
</dbReference>
<dbReference type="AlphaFoldDB" id="A0A8J2JRZ0"/>